<sequence length="182" mass="21593">MAGSENINRASIADHELWIAFKQGNKEAFSEMYQRYAGTLYNYGYHLVPDAALVQDAMQDLFADLWRTRHNLSDTSSIKYYLFRSLRRRLHRMADIRPVPAITPLQTESIEELKIKTEEYLLLSQRLQQLMSRLPERQQEVIRLRFYDNFSWEEIAGILQINEQSVRNLVQRAIVKLREGWK</sequence>
<dbReference type="SUPFAM" id="SSF88659">
    <property type="entry name" value="Sigma3 and sigma4 domains of RNA polymerase sigma factors"/>
    <property type="match status" value="1"/>
</dbReference>
<accession>A0ABY4I5M6</accession>
<keyword evidence="5" id="KW-0804">Transcription</keyword>
<dbReference type="InterPro" id="IPR000943">
    <property type="entry name" value="RNA_pol_sigma70"/>
</dbReference>
<dbReference type="Pfam" id="PF08281">
    <property type="entry name" value="Sigma70_r4_2"/>
    <property type="match status" value="1"/>
</dbReference>
<keyword evidence="9" id="KW-1185">Reference proteome</keyword>
<proteinExistence type="inferred from homology"/>
<keyword evidence="4" id="KW-0238">DNA-binding</keyword>
<evidence type="ECO:0000313" key="8">
    <source>
        <dbReference type="EMBL" id="UPK70036.1"/>
    </source>
</evidence>
<dbReference type="Gene3D" id="1.10.10.10">
    <property type="entry name" value="Winged helix-like DNA-binding domain superfamily/Winged helix DNA-binding domain"/>
    <property type="match status" value="1"/>
</dbReference>
<dbReference type="InterPro" id="IPR013324">
    <property type="entry name" value="RNA_pol_sigma_r3/r4-like"/>
</dbReference>
<dbReference type="EMBL" id="CP095855">
    <property type="protein sequence ID" value="UPK70036.1"/>
    <property type="molecule type" value="Genomic_DNA"/>
</dbReference>
<dbReference type="CDD" id="cd06171">
    <property type="entry name" value="Sigma70_r4"/>
    <property type="match status" value="1"/>
</dbReference>
<dbReference type="RefSeq" id="WP_247812297.1">
    <property type="nucleotide sequence ID" value="NZ_CP095855.1"/>
</dbReference>
<dbReference type="Gene3D" id="1.10.1740.10">
    <property type="match status" value="1"/>
</dbReference>
<name>A0ABY4I5M6_CHIFI</name>
<dbReference type="InterPro" id="IPR039425">
    <property type="entry name" value="RNA_pol_sigma-70-like"/>
</dbReference>
<dbReference type="InterPro" id="IPR013249">
    <property type="entry name" value="RNA_pol_sigma70_r4_t2"/>
</dbReference>
<evidence type="ECO:0000256" key="1">
    <source>
        <dbReference type="ARBA" id="ARBA00010641"/>
    </source>
</evidence>
<dbReference type="SUPFAM" id="SSF88946">
    <property type="entry name" value="Sigma2 domain of RNA polymerase sigma factors"/>
    <property type="match status" value="1"/>
</dbReference>
<reference evidence="8 9" key="1">
    <citation type="submission" date="2022-04" db="EMBL/GenBank/DDBJ databases">
        <title>The arsenic-methylating capacity of Chitinophaga filiformis YT5 during chitin decomposition.</title>
        <authorList>
            <person name="Chen G."/>
            <person name="Liang Y."/>
        </authorList>
    </citation>
    <scope>NUCLEOTIDE SEQUENCE [LARGE SCALE GENOMIC DNA]</scope>
    <source>
        <strain evidence="8 9">YT5</strain>
    </source>
</reference>
<dbReference type="InterPro" id="IPR036388">
    <property type="entry name" value="WH-like_DNA-bd_sf"/>
</dbReference>
<evidence type="ECO:0000256" key="5">
    <source>
        <dbReference type="ARBA" id="ARBA00023163"/>
    </source>
</evidence>
<organism evidence="8 9">
    <name type="scientific">Chitinophaga filiformis</name>
    <name type="common">Myxococcus filiformis</name>
    <name type="synonym">Flexibacter filiformis</name>
    <dbReference type="NCBI Taxonomy" id="104663"/>
    <lineage>
        <taxon>Bacteria</taxon>
        <taxon>Pseudomonadati</taxon>
        <taxon>Bacteroidota</taxon>
        <taxon>Chitinophagia</taxon>
        <taxon>Chitinophagales</taxon>
        <taxon>Chitinophagaceae</taxon>
        <taxon>Chitinophaga</taxon>
    </lineage>
</organism>
<keyword evidence="3" id="KW-0731">Sigma factor</keyword>
<evidence type="ECO:0000259" key="6">
    <source>
        <dbReference type="Pfam" id="PF04542"/>
    </source>
</evidence>
<comment type="similarity">
    <text evidence="1">Belongs to the sigma-70 factor family. ECF subfamily.</text>
</comment>
<evidence type="ECO:0000256" key="3">
    <source>
        <dbReference type="ARBA" id="ARBA00023082"/>
    </source>
</evidence>
<dbReference type="Proteomes" id="UP000830198">
    <property type="component" value="Chromosome"/>
</dbReference>
<evidence type="ECO:0000313" key="9">
    <source>
        <dbReference type="Proteomes" id="UP000830198"/>
    </source>
</evidence>
<evidence type="ECO:0000256" key="4">
    <source>
        <dbReference type="ARBA" id="ARBA00023125"/>
    </source>
</evidence>
<dbReference type="PANTHER" id="PTHR43133">
    <property type="entry name" value="RNA POLYMERASE ECF-TYPE SIGMA FACTO"/>
    <property type="match status" value="1"/>
</dbReference>
<evidence type="ECO:0000256" key="2">
    <source>
        <dbReference type="ARBA" id="ARBA00023015"/>
    </source>
</evidence>
<dbReference type="InterPro" id="IPR007627">
    <property type="entry name" value="RNA_pol_sigma70_r2"/>
</dbReference>
<dbReference type="InterPro" id="IPR013325">
    <property type="entry name" value="RNA_pol_sigma_r2"/>
</dbReference>
<dbReference type="InterPro" id="IPR014284">
    <property type="entry name" value="RNA_pol_sigma-70_dom"/>
</dbReference>
<dbReference type="Pfam" id="PF04542">
    <property type="entry name" value="Sigma70_r2"/>
    <property type="match status" value="1"/>
</dbReference>
<feature type="domain" description="RNA polymerase sigma-70 region 2" evidence="6">
    <location>
        <begin position="32"/>
        <end position="92"/>
    </location>
</feature>
<feature type="domain" description="RNA polymerase sigma factor 70 region 4 type 2" evidence="7">
    <location>
        <begin position="125"/>
        <end position="177"/>
    </location>
</feature>
<protein>
    <submittedName>
        <fullName evidence="8">Sigma-70 family RNA polymerase sigma factor</fullName>
    </submittedName>
</protein>
<dbReference type="PRINTS" id="PR00046">
    <property type="entry name" value="SIGMA70FCT"/>
</dbReference>
<dbReference type="NCBIfam" id="TIGR02937">
    <property type="entry name" value="sigma70-ECF"/>
    <property type="match status" value="1"/>
</dbReference>
<evidence type="ECO:0000259" key="7">
    <source>
        <dbReference type="Pfam" id="PF08281"/>
    </source>
</evidence>
<dbReference type="PANTHER" id="PTHR43133:SF46">
    <property type="entry name" value="RNA POLYMERASE SIGMA-70 FACTOR ECF SUBFAMILY"/>
    <property type="match status" value="1"/>
</dbReference>
<keyword evidence="2" id="KW-0805">Transcription regulation</keyword>
<gene>
    <name evidence="8" type="ORF">MYF79_01860</name>
</gene>